<organism evidence="1 2">
    <name type="scientific">Stylosanthes scabra</name>
    <dbReference type="NCBI Taxonomy" id="79078"/>
    <lineage>
        <taxon>Eukaryota</taxon>
        <taxon>Viridiplantae</taxon>
        <taxon>Streptophyta</taxon>
        <taxon>Embryophyta</taxon>
        <taxon>Tracheophyta</taxon>
        <taxon>Spermatophyta</taxon>
        <taxon>Magnoliopsida</taxon>
        <taxon>eudicotyledons</taxon>
        <taxon>Gunneridae</taxon>
        <taxon>Pentapetalae</taxon>
        <taxon>rosids</taxon>
        <taxon>fabids</taxon>
        <taxon>Fabales</taxon>
        <taxon>Fabaceae</taxon>
        <taxon>Papilionoideae</taxon>
        <taxon>50 kb inversion clade</taxon>
        <taxon>dalbergioids sensu lato</taxon>
        <taxon>Dalbergieae</taxon>
        <taxon>Pterocarpus clade</taxon>
        <taxon>Stylosanthes</taxon>
    </lineage>
</organism>
<evidence type="ECO:0008006" key="3">
    <source>
        <dbReference type="Google" id="ProtNLM"/>
    </source>
</evidence>
<gene>
    <name evidence="1" type="ORF">PIB30_014107</name>
</gene>
<evidence type="ECO:0000313" key="2">
    <source>
        <dbReference type="Proteomes" id="UP001341840"/>
    </source>
</evidence>
<name>A0ABU6S633_9FABA</name>
<accession>A0ABU6S633</accession>
<comment type="caution">
    <text evidence="1">The sequence shown here is derived from an EMBL/GenBank/DDBJ whole genome shotgun (WGS) entry which is preliminary data.</text>
</comment>
<evidence type="ECO:0000313" key="1">
    <source>
        <dbReference type="EMBL" id="MED6131890.1"/>
    </source>
</evidence>
<keyword evidence="2" id="KW-1185">Reference proteome</keyword>
<sequence length="114" mass="13484">MCRAMSHEHCNLSGCMALLLSWAYYHVLVVRPRGFVGRMFLLVSRWTGYKQCNDSLETRLGHWRQVLNNLGPNMARFFETWDTWRSLDGFQHIPRASLMLDAMHNLDGRLRREE</sequence>
<reference evidence="1 2" key="1">
    <citation type="journal article" date="2023" name="Plants (Basel)">
        <title>Bridging the Gap: Combining Genomics and Transcriptomics Approaches to Understand Stylosanthes scabra, an Orphan Legume from the Brazilian Caatinga.</title>
        <authorList>
            <person name="Ferreira-Neto J.R.C."/>
            <person name="da Silva M.D."/>
            <person name="Binneck E."/>
            <person name="de Melo N.F."/>
            <person name="da Silva R.H."/>
            <person name="de Melo A.L.T.M."/>
            <person name="Pandolfi V."/>
            <person name="Bustamante F.O."/>
            <person name="Brasileiro-Vidal A.C."/>
            <person name="Benko-Iseppon A.M."/>
        </authorList>
    </citation>
    <scope>NUCLEOTIDE SEQUENCE [LARGE SCALE GENOMIC DNA]</scope>
    <source>
        <tissue evidence="1">Leaves</tissue>
    </source>
</reference>
<protein>
    <recommendedName>
        <fullName evidence="3">Aminotransferase-like plant mobile domain-containing protein</fullName>
    </recommendedName>
</protein>
<proteinExistence type="predicted"/>
<dbReference type="EMBL" id="JASCZI010060452">
    <property type="protein sequence ID" value="MED6131890.1"/>
    <property type="molecule type" value="Genomic_DNA"/>
</dbReference>
<dbReference type="Proteomes" id="UP001341840">
    <property type="component" value="Unassembled WGS sequence"/>
</dbReference>